<dbReference type="FunCoup" id="A0A6J2WJC5">
    <property type="interactions" value="135"/>
</dbReference>
<organism evidence="3 4">
    <name type="scientific">Chanos chanos</name>
    <name type="common">Milkfish</name>
    <name type="synonym">Mugil chanos</name>
    <dbReference type="NCBI Taxonomy" id="29144"/>
    <lineage>
        <taxon>Eukaryota</taxon>
        <taxon>Metazoa</taxon>
        <taxon>Chordata</taxon>
        <taxon>Craniata</taxon>
        <taxon>Vertebrata</taxon>
        <taxon>Euteleostomi</taxon>
        <taxon>Actinopterygii</taxon>
        <taxon>Neopterygii</taxon>
        <taxon>Teleostei</taxon>
        <taxon>Ostariophysi</taxon>
        <taxon>Gonorynchiformes</taxon>
        <taxon>Chanidae</taxon>
        <taxon>Chanos</taxon>
    </lineage>
</organism>
<proteinExistence type="predicted"/>
<feature type="region of interest" description="Disordered" evidence="2">
    <location>
        <begin position="828"/>
        <end position="853"/>
    </location>
</feature>
<feature type="compositionally biased region" description="Basic and acidic residues" evidence="2">
    <location>
        <begin position="746"/>
        <end position="770"/>
    </location>
</feature>
<feature type="region of interest" description="Disordered" evidence="2">
    <location>
        <begin position="908"/>
        <end position="936"/>
    </location>
</feature>
<evidence type="ECO:0000313" key="4">
    <source>
        <dbReference type="RefSeq" id="XP_030643436.1"/>
    </source>
</evidence>
<feature type="coiled-coil region" evidence="1">
    <location>
        <begin position="591"/>
        <end position="618"/>
    </location>
</feature>
<feature type="compositionally biased region" description="Polar residues" evidence="2">
    <location>
        <begin position="923"/>
        <end position="936"/>
    </location>
</feature>
<name>A0A6J2WJC5_CHACN</name>
<feature type="compositionally biased region" description="Basic and acidic residues" evidence="2">
    <location>
        <begin position="834"/>
        <end position="850"/>
    </location>
</feature>
<keyword evidence="3" id="KW-1185">Reference proteome</keyword>
<dbReference type="CTD" id="375316"/>
<feature type="region of interest" description="Disordered" evidence="2">
    <location>
        <begin position="744"/>
        <end position="770"/>
    </location>
</feature>
<dbReference type="OrthoDB" id="9941526at2759"/>
<evidence type="ECO:0000256" key="1">
    <source>
        <dbReference type="SAM" id="Coils"/>
    </source>
</evidence>
<dbReference type="RefSeq" id="XP_030643436.1">
    <property type="nucleotide sequence ID" value="XM_030787576.1"/>
</dbReference>
<protein>
    <submittedName>
        <fullName evidence="4">RNA-binding protein 44</fullName>
    </submittedName>
</protein>
<dbReference type="Proteomes" id="UP000504632">
    <property type="component" value="Chromosome 10"/>
</dbReference>
<dbReference type="PANTHER" id="PTHR17550">
    <property type="entry name" value="E3 UBIQUITIN-PROTEIN LIGASE TTC3"/>
    <property type="match status" value="1"/>
</dbReference>
<dbReference type="AlphaFoldDB" id="A0A6J2WJC5"/>
<reference evidence="4" key="1">
    <citation type="submission" date="2025-08" db="UniProtKB">
        <authorList>
            <consortium name="RefSeq"/>
        </authorList>
    </citation>
    <scope>IDENTIFICATION</scope>
</reference>
<dbReference type="PANTHER" id="PTHR17550:SF7">
    <property type="entry name" value="RNA-BINDING PROTEIN 44"/>
    <property type="match status" value="1"/>
</dbReference>
<evidence type="ECO:0000256" key="2">
    <source>
        <dbReference type="SAM" id="MobiDB-lite"/>
    </source>
</evidence>
<evidence type="ECO:0000313" key="3">
    <source>
        <dbReference type="Proteomes" id="UP000504632"/>
    </source>
</evidence>
<accession>A0A6J2WJC5</accession>
<keyword evidence="1" id="KW-0175">Coiled coil</keyword>
<sequence length="1034" mass="115134">MNFSPLTLTHRSVYDLVKASQWLKLTDYRLLSWYLTLSTEDRRLIEEEGGFVWFLQRHPALEVDQEIVHLKSGPGPWFTTEAERRCLLCRSVFHLIKANQWLELTDRRLLGWYLTLSPEDRKLIQEEGGFFQFLRRHPDLEVDREIVHLKNQEQKNYPLVGTTDMSSNLNRSRRPSFYGVSQCPHCGSSCASDAKKCRRCNTVVKFEKESELRPCNVNEELTLWNADSNESSAGGLKHQSYIQNTLSNSISPQTTPQDHFQSATEGRQITLDPSVQKDARSVNAQLLPKMWEEELRGDGACNSVFKDQTAQASFSLDVDLDTQSKSLRSEAFPHTQHQQHGQLDDSDLPDLQQETLPEYYSFNSTGLDRTYAESNDGSLSADYGCSDSLIASKGSPEFSVIDEPPEGSKASFCVENPDFTGSVSLLSMSPERTDNTEDFSVGQDDFNDSMSELKMEEYHSVMADGSPVSTEGTHRLPEAVKPYIAIDQCSLSKKQKKVECEESLFTVGPNDPAPHGVSNVTFTVTQMVDASGDFRACFTCTRATDTRHASDTLPAVACGDEAVDRHVQTIAISTAEKYAATEICISDLELLTEEFMRLKVAEKELMQLKQRAACLSSARGTGSEGHREDCECDCAQRAKRVELQLLALQFRMCQQHCWRCYYTSSSGESALFRSEPPPDTVMETLRTLEVDYQKIREQILAGVPLTKLQPLCVDFEKITTETCYCPATMCVDCAEDVPSKTSVDLQTHKDEGHSNKGRGTDAEERKESHASKDSVITKVLSFCLGMNWLRRGDGWRECLLFIVYISVAHTEINGNEAWYDAEEDLDSASQSWKENQEEGKRGGADGEKSSRSSVLLVTDVPSHATEGDMKLQPKKNPKSGVCISTLSDHARAKLGDQRSSKESCATFISTGSRAGPAGDGQYASRSESNVIQSSSFRPLRSSLEKLTHVQNTPTASGTCIAQHYATMSSFDTLMAQLTERHPEVGRQGIVNALLELRAKHGGSLCGMPLRSIVDMISDLLTQSSTTQCQGKSPE</sequence>
<gene>
    <name evidence="4" type="primary">rbm44</name>
</gene>
<dbReference type="InParanoid" id="A0A6J2WJC5"/>
<dbReference type="GeneID" id="115823518"/>